<organism evidence="1 2">
    <name type="scientific">Aldrovandia affinis</name>
    <dbReference type="NCBI Taxonomy" id="143900"/>
    <lineage>
        <taxon>Eukaryota</taxon>
        <taxon>Metazoa</taxon>
        <taxon>Chordata</taxon>
        <taxon>Craniata</taxon>
        <taxon>Vertebrata</taxon>
        <taxon>Euteleostomi</taxon>
        <taxon>Actinopterygii</taxon>
        <taxon>Neopterygii</taxon>
        <taxon>Teleostei</taxon>
        <taxon>Notacanthiformes</taxon>
        <taxon>Halosauridae</taxon>
        <taxon>Aldrovandia</taxon>
    </lineage>
</organism>
<dbReference type="AlphaFoldDB" id="A0AAD7SZV5"/>
<reference evidence="1" key="1">
    <citation type="journal article" date="2023" name="Science">
        <title>Genome structures resolve the early diversification of teleost fishes.</title>
        <authorList>
            <person name="Parey E."/>
            <person name="Louis A."/>
            <person name="Montfort J."/>
            <person name="Bouchez O."/>
            <person name="Roques C."/>
            <person name="Iampietro C."/>
            <person name="Lluch J."/>
            <person name="Castinel A."/>
            <person name="Donnadieu C."/>
            <person name="Desvignes T."/>
            <person name="Floi Bucao C."/>
            <person name="Jouanno E."/>
            <person name="Wen M."/>
            <person name="Mejri S."/>
            <person name="Dirks R."/>
            <person name="Jansen H."/>
            <person name="Henkel C."/>
            <person name="Chen W.J."/>
            <person name="Zahm M."/>
            <person name="Cabau C."/>
            <person name="Klopp C."/>
            <person name="Thompson A.W."/>
            <person name="Robinson-Rechavi M."/>
            <person name="Braasch I."/>
            <person name="Lecointre G."/>
            <person name="Bobe J."/>
            <person name="Postlethwait J.H."/>
            <person name="Berthelot C."/>
            <person name="Roest Crollius H."/>
            <person name="Guiguen Y."/>
        </authorList>
    </citation>
    <scope>NUCLEOTIDE SEQUENCE</scope>
    <source>
        <strain evidence="1">NC1722</strain>
    </source>
</reference>
<keyword evidence="2" id="KW-1185">Reference proteome</keyword>
<comment type="caution">
    <text evidence="1">The sequence shown here is derived from an EMBL/GenBank/DDBJ whole genome shotgun (WGS) entry which is preliminary data.</text>
</comment>
<name>A0AAD7SZV5_9TELE</name>
<protein>
    <submittedName>
        <fullName evidence="1">Uncharacterized protein</fullName>
    </submittedName>
</protein>
<gene>
    <name evidence="1" type="ORF">AAFF_G00154500</name>
</gene>
<evidence type="ECO:0000313" key="1">
    <source>
        <dbReference type="EMBL" id="KAJ8411812.1"/>
    </source>
</evidence>
<proteinExistence type="predicted"/>
<sequence length="81" mass="9260">MRMRRVCDFRDHRKCFQGPESHHNVVLQAEHRTVPQACHQPSVERVNYNSPVVCCSELQECCTVQETVASGDSMGWTLSLL</sequence>
<evidence type="ECO:0000313" key="2">
    <source>
        <dbReference type="Proteomes" id="UP001221898"/>
    </source>
</evidence>
<dbReference type="Proteomes" id="UP001221898">
    <property type="component" value="Unassembled WGS sequence"/>
</dbReference>
<dbReference type="EMBL" id="JAINUG010000021">
    <property type="protein sequence ID" value="KAJ8411812.1"/>
    <property type="molecule type" value="Genomic_DNA"/>
</dbReference>
<accession>A0AAD7SZV5</accession>